<evidence type="ECO:0000256" key="5">
    <source>
        <dbReference type="ARBA" id="ARBA00022917"/>
    </source>
</evidence>
<dbReference type="CDD" id="cd00814">
    <property type="entry name" value="MetRS_core"/>
    <property type="match status" value="1"/>
</dbReference>
<comment type="caution">
    <text evidence="10">The sequence shown here is derived from an EMBL/GenBank/DDBJ whole genome shotgun (WGS) entry which is preliminary data.</text>
</comment>
<dbReference type="Pfam" id="PF19303">
    <property type="entry name" value="Anticodon_3"/>
    <property type="match status" value="1"/>
</dbReference>
<dbReference type="SUPFAM" id="SSF47323">
    <property type="entry name" value="Anticodon-binding domain of a subclass of class I aminoacyl-tRNA synthetases"/>
    <property type="match status" value="1"/>
</dbReference>
<accession>A0ABQ6MCB7</accession>
<protein>
    <recommendedName>
        <fullName evidence="1">methionine--tRNA ligase</fullName>
        <ecNumber evidence="1">6.1.1.10</ecNumber>
    </recommendedName>
</protein>
<sequence length="565" mass="62487">MLSSLLPRASSLLAPSLPPRSLLRPPSRLLSSRLLSSLLPPPPSSSPLLVTTPIYYVNAAPHIGHAYTSLAADVLSRYYRLAGGERPRLLTGTDEHGEKVALNAEASGLPPQEFADGVAADFRRLLEAYNVENDDFVRTTEPRHKAAAGKFWEALAANGHVYKGKYEGWYAVRDECYYSDSELVEVDGEKRAPTGAEVVYKEKEESYFFKLSDFEKPLLDFYEANPDFIHPPSRRKEVVNFVSSGLRDLSISRTSFSWGVPVPGDPEHVMYVWVDALCNYVSALGYPDGPMMDTHWPQAVHLVGKDILRFHAVYWPALCMAAGIPPPKMVYAHGWWMRDGEKMSKSLGNVVDPFELVEKYGLDQSRFYMMNEVTFGADGDFSDMNMVLKCNAVLANGYGNLVQRTLSMIHKNCGGTIPGPGGGLQEADVEMLDKCHAILDTTDKHISNLELNKYSGHLVNLVRDANVYIDAQEPWVLRKTDAARMETVLHVLAEVIRCVTVAFQPLMPDSTGKILDQLGVPEGERGLASIADEACWVKGGGKIDKPQGVFPRIDVPEEAVAEVIT</sequence>
<dbReference type="NCBIfam" id="TIGR00398">
    <property type="entry name" value="metG"/>
    <property type="match status" value="1"/>
</dbReference>
<evidence type="ECO:0000259" key="8">
    <source>
        <dbReference type="Pfam" id="PF09334"/>
    </source>
</evidence>
<keyword evidence="4 7" id="KW-0067">ATP-binding</keyword>
<evidence type="ECO:0000256" key="6">
    <source>
        <dbReference type="ARBA" id="ARBA00023146"/>
    </source>
</evidence>
<keyword evidence="11" id="KW-1185">Reference proteome</keyword>
<dbReference type="InterPro" id="IPR041872">
    <property type="entry name" value="Anticodon_Met"/>
</dbReference>
<dbReference type="InterPro" id="IPR009080">
    <property type="entry name" value="tRNAsynth_Ia_anticodon-bd"/>
</dbReference>
<dbReference type="Gene3D" id="3.40.50.620">
    <property type="entry name" value="HUPs"/>
    <property type="match status" value="1"/>
</dbReference>
<dbReference type="Proteomes" id="UP001165060">
    <property type="component" value="Unassembled WGS sequence"/>
</dbReference>
<dbReference type="Pfam" id="PF09334">
    <property type="entry name" value="tRNA-synt_1g"/>
    <property type="match status" value="1"/>
</dbReference>
<name>A0ABQ6MCB7_9STRA</name>
<dbReference type="CDD" id="cd07957">
    <property type="entry name" value="Anticodon_Ia_Met"/>
    <property type="match status" value="1"/>
</dbReference>
<feature type="domain" description="Methionyl-tRNA synthetase anticodon-binding" evidence="9">
    <location>
        <begin position="421"/>
        <end position="554"/>
    </location>
</feature>
<dbReference type="InterPro" id="IPR033911">
    <property type="entry name" value="MetRS_core"/>
</dbReference>
<dbReference type="InterPro" id="IPR014729">
    <property type="entry name" value="Rossmann-like_a/b/a_fold"/>
</dbReference>
<feature type="domain" description="Methionyl/Leucyl tRNA synthetase" evidence="8">
    <location>
        <begin position="49"/>
        <end position="406"/>
    </location>
</feature>
<proteinExistence type="inferred from homology"/>
<keyword evidence="3 7" id="KW-0547">Nucleotide-binding</keyword>
<dbReference type="Gene3D" id="2.170.220.10">
    <property type="match status" value="1"/>
</dbReference>
<evidence type="ECO:0000313" key="11">
    <source>
        <dbReference type="Proteomes" id="UP001165060"/>
    </source>
</evidence>
<evidence type="ECO:0000256" key="3">
    <source>
        <dbReference type="ARBA" id="ARBA00022741"/>
    </source>
</evidence>
<evidence type="ECO:0000256" key="2">
    <source>
        <dbReference type="ARBA" id="ARBA00022598"/>
    </source>
</evidence>
<evidence type="ECO:0000313" key="10">
    <source>
        <dbReference type="EMBL" id="GMI23621.1"/>
    </source>
</evidence>
<dbReference type="PANTHER" id="PTHR43326">
    <property type="entry name" value="METHIONYL-TRNA SYNTHETASE"/>
    <property type="match status" value="1"/>
</dbReference>
<dbReference type="HAMAP" id="MF_01228">
    <property type="entry name" value="Met_tRNA_synth_type2"/>
    <property type="match status" value="1"/>
</dbReference>
<dbReference type="NCBIfam" id="NF008900">
    <property type="entry name" value="PRK12267.1"/>
    <property type="match status" value="1"/>
</dbReference>
<dbReference type="PRINTS" id="PR01041">
    <property type="entry name" value="TRNASYNTHMET"/>
</dbReference>
<dbReference type="EMBL" id="BRYB01000132">
    <property type="protein sequence ID" value="GMI23621.1"/>
    <property type="molecule type" value="Genomic_DNA"/>
</dbReference>
<reference evidence="10 11" key="1">
    <citation type="journal article" date="2023" name="Commun. Biol.">
        <title>Genome analysis of Parmales, the sister group of diatoms, reveals the evolutionary specialization of diatoms from phago-mixotrophs to photoautotrophs.</title>
        <authorList>
            <person name="Ban H."/>
            <person name="Sato S."/>
            <person name="Yoshikawa S."/>
            <person name="Yamada K."/>
            <person name="Nakamura Y."/>
            <person name="Ichinomiya M."/>
            <person name="Sato N."/>
            <person name="Blanc-Mathieu R."/>
            <person name="Endo H."/>
            <person name="Kuwata A."/>
            <person name="Ogata H."/>
        </authorList>
    </citation>
    <scope>NUCLEOTIDE SEQUENCE [LARGE SCALE GENOMIC DNA]</scope>
</reference>
<dbReference type="InterPro" id="IPR014758">
    <property type="entry name" value="Met-tRNA_synth"/>
</dbReference>
<comment type="similarity">
    <text evidence="7">Belongs to the class-I aminoacyl-tRNA synthetase family.</text>
</comment>
<evidence type="ECO:0000259" key="9">
    <source>
        <dbReference type="Pfam" id="PF19303"/>
    </source>
</evidence>
<dbReference type="EC" id="6.1.1.10" evidence="1"/>
<dbReference type="PANTHER" id="PTHR43326:SF1">
    <property type="entry name" value="METHIONINE--TRNA LIGASE, MITOCHONDRIAL"/>
    <property type="match status" value="1"/>
</dbReference>
<dbReference type="InterPro" id="IPR015413">
    <property type="entry name" value="Methionyl/Leucyl_tRNA_Synth"/>
</dbReference>
<dbReference type="Gene3D" id="1.10.730.10">
    <property type="entry name" value="Isoleucyl-tRNA Synthetase, Domain 1"/>
    <property type="match status" value="1"/>
</dbReference>
<evidence type="ECO:0000256" key="7">
    <source>
        <dbReference type="RuleBase" id="RU363039"/>
    </source>
</evidence>
<keyword evidence="5 7" id="KW-0648">Protein biosynthesis</keyword>
<dbReference type="InterPro" id="IPR023457">
    <property type="entry name" value="Met-tRNA_synth_2"/>
</dbReference>
<evidence type="ECO:0000256" key="4">
    <source>
        <dbReference type="ARBA" id="ARBA00022840"/>
    </source>
</evidence>
<organism evidence="10 11">
    <name type="scientific">Tetraparma gracilis</name>
    <dbReference type="NCBI Taxonomy" id="2962635"/>
    <lineage>
        <taxon>Eukaryota</taxon>
        <taxon>Sar</taxon>
        <taxon>Stramenopiles</taxon>
        <taxon>Ochrophyta</taxon>
        <taxon>Bolidophyceae</taxon>
        <taxon>Parmales</taxon>
        <taxon>Triparmaceae</taxon>
        <taxon>Tetraparma</taxon>
    </lineage>
</organism>
<dbReference type="SUPFAM" id="SSF52374">
    <property type="entry name" value="Nucleotidylyl transferase"/>
    <property type="match status" value="1"/>
</dbReference>
<evidence type="ECO:0000256" key="1">
    <source>
        <dbReference type="ARBA" id="ARBA00012838"/>
    </source>
</evidence>
<gene>
    <name evidence="10" type="ORF">TeGR_g2445</name>
</gene>
<keyword evidence="6 7" id="KW-0030">Aminoacyl-tRNA synthetase</keyword>
<keyword evidence="2 7" id="KW-0436">Ligase</keyword>